<protein>
    <submittedName>
        <fullName evidence="2">Right-handed parallel beta-helix repeat-containing protein</fullName>
    </submittedName>
</protein>
<dbReference type="Gene3D" id="2.160.20.10">
    <property type="entry name" value="Single-stranded right-handed beta-helix, Pectin lyase-like"/>
    <property type="match status" value="2"/>
</dbReference>
<dbReference type="RefSeq" id="WP_250931411.1">
    <property type="nucleotide sequence ID" value="NZ_JAMQBK010000063.1"/>
</dbReference>
<name>A0ABT0U9P2_9BACT</name>
<evidence type="ECO:0000313" key="2">
    <source>
        <dbReference type="EMBL" id="MCM2373650.1"/>
    </source>
</evidence>
<dbReference type="SUPFAM" id="SSF51126">
    <property type="entry name" value="Pectin lyase-like"/>
    <property type="match status" value="1"/>
</dbReference>
<accession>A0ABT0U9P2</accession>
<dbReference type="Pfam" id="PF13229">
    <property type="entry name" value="Beta_helix"/>
    <property type="match status" value="1"/>
</dbReference>
<proteinExistence type="predicted"/>
<dbReference type="PANTHER" id="PTHR36453:SF1">
    <property type="entry name" value="RIGHT HANDED BETA HELIX DOMAIN-CONTAINING PROTEIN"/>
    <property type="match status" value="1"/>
</dbReference>
<feature type="domain" description="Right handed beta helix" evidence="1">
    <location>
        <begin position="435"/>
        <end position="588"/>
    </location>
</feature>
<dbReference type="InterPro" id="IPR039448">
    <property type="entry name" value="Beta_helix"/>
</dbReference>
<organism evidence="2 3">
    <name type="scientific">Aporhodopirellula aestuarii</name>
    <dbReference type="NCBI Taxonomy" id="2950107"/>
    <lineage>
        <taxon>Bacteria</taxon>
        <taxon>Pseudomonadati</taxon>
        <taxon>Planctomycetota</taxon>
        <taxon>Planctomycetia</taxon>
        <taxon>Pirellulales</taxon>
        <taxon>Pirellulaceae</taxon>
        <taxon>Aporhodopirellula</taxon>
    </lineage>
</organism>
<dbReference type="EMBL" id="JAMQBK010000063">
    <property type="protein sequence ID" value="MCM2373650.1"/>
    <property type="molecule type" value="Genomic_DNA"/>
</dbReference>
<gene>
    <name evidence="2" type="ORF">NB063_23805</name>
</gene>
<dbReference type="InterPro" id="IPR006626">
    <property type="entry name" value="PbH1"/>
</dbReference>
<dbReference type="SMART" id="SM00710">
    <property type="entry name" value="PbH1"/>
    <property type="match status" value="8"/>
</dbReference>
<dbReference type="InterPro" id="IPR012334">
    <property type="entry name" value="Pectin_lyas_fold"/>
</dbReference>
<evidence type="ECO:0000259" key="1">
    <source>
        <dbReference type="Pfam" id="PF13229"/>
    </source>
</evidence>
<comment type="caution">
    <text evidence="2">The sequence shown here is derived from an EMBL/GenBank/DDBJ whole genome shotgun (WGS) entry which is preliminary data.</text>
</comment>
<sequence>MGSWKLTRFVCRVFDFGNRLRSREINALGLAWMLVLVPTLCRAADESETHFYVSPAGSDDQAGTESRPFASVERAQRAILDALAAKRERAVTVHLRPGHYRLDQTLVFTPADSGFSARHPVRYVGDSDGDVVLSGGRKIFDWQRDPDHPGLWRTRVEVPKEAGNDDWRFEQMWVNGRRAVRARTPNEEDFFRLLGVSETPLEKSSGTFRHQFAAPSEDLASLKPIDPEALRDVQIVTYHKWDTTREWLQACDADRGLFTTHGERMKPHNPMNRDCLYFLENYFGALDAPGEWFLGGDGWLYYQPHVNDKIETVESYAGNLPRLIEMQGVVDDPKQWVRHIRFENLRFQHAEYRIPEKGIRSHQAALNVDATAIQLDGATDIGFHNCAVEHVGGSGFWFRKACRDCRVERTRVFDIGVSAVRIGEPGLVPEPVRAGGITIDNCILHSGGRILPHAVGVWIGHSSDNAITHCDIADFFYTAVSVGWRWGYAESGAKRNRIEFNHLHHVGYRILSDMGGVYTLGPSEGTTVRHNVIHDIYATRYGGWGLYPDEGSSHIVFENNLVYDVRDGGFHQHYGRENIVRNNILAFSQEGQVAVSRAEPHLSFTFERNLVLFDEGRLLGYSGWKNGSRVAMNHNLYWRVGGQPFDFAGKDWDQWRADGHDTDSVVADPMFVDAATRDFRLQPDSPAKQIGFAPFDTKSAGVQGDPSWKKLAASTKFRKPYVVPPPLVLDLNDDFESDSPVSLLRVASLSHEGRESLITVADSPDGGGRCLKIQDAADMKAAYNPHFHWDPKYTDGKSRLSFRIRLEPTVAVSCEWRNKSSPYRTGPSLQFSDRAIHTRGRKLMDVPANTWVEVTIEAVQGVSNSRWKSTLLLPDGSRHEFVDLDCDPEWTQTGWVGFIASARSDAAYFLDDVHMTNKR</sequence>
<reference evidence="2 3" key="1">
    <citation type="journal article" date="2022" name="Syst. Appl. Microbiol.">
        <title>Rhodopirellula aestuarii sp. nov., a novel member of the genus Rhodopirellula isolated from brackish sediments collected in the Tagus River estuary, Portugal.</title>
        <authorList>
            <person name="Vitorino I.R."/>
            <person name="Klimek D."/>
            <person name="Calusinska M."/>
            <person name="Lobo-da-Cunha A."/>
            <person name="Vasconcelos V."/>
            <person name="Lage O.M."/>
        </authorList>
    </citation>
    <scope>NUCLEOTIDE SEQUENCE [LARGE SCALE GENOMIC DNA]</scope>
    <source>
        <strain evidence="2 3">ICT_H3.1</strain>
    </source>
</reference>
<dbReference type="PANTHER" id="PTHR36453">
    <property type="entry name" value="SECRETED PROTEIN-RELATED"/>
    <property type="match status" value="1"/>
</dbReference>
<evidence type="ECO:0000313" key="3">
    <source>
        <dbReference type="Proteomes" id="UP001202961"/>
    </source>
</evidence>
<keyword evidence="3" id="KW-1185">Reference proteome</keyword>
<dbReference type="Proteomes" id="UP001202961">
    <property type="component" value="Unassembled WGS sequence"/>
</dbReference>
<dbReference type="InterPro" id="IPR011050">
    <property type="entry name" value="Pectin_lyase_fold/virulence"/>
</dbReference>